<feature type="transmembrane region" description="Helical" evidence="6">
    <location>
        <begin position="232"/>
        <end position="256"/>
    </location>
</feature>
<dbReference type="GO" id="GO:0005886">
    <property type="term" value="C:plasma membrane"/>
    <property type="evidence" value="ECO:0007669"/>
    <property type="project" value="UniProtKB-SubCell"/>
</dbReference>
<gene>
    <name evidence="8" type="ORF">H9Y05_15200</name>
</gene>
<feature type="transmembrane region" description="Helical" evidence="6">
    <location>
        <begin position="356"/>
        <end position="379"/>
    </location>
</feature>
<evidence type="ECO:0000259" key="7">
    <source>
        <dbReference type="Pfam" id="PF12698"/>
    </source>
</evidence>
<dbReference type="PANTHER" id="PTHR30294:SF46">
    <property type="entry name" value="ABC TRANSPORTER PERMEASE"/>
    <property type="match status" value="1"/>
</dbReference>
<sequence>MSRFFELLKREFKQFFGNTTLLMVFFVAPIIYAVMLASVYKSGKAVELPVIVVDEDNSPMSAQIIEMLEDNEGIHVVKTISESNDIQAQMIGEDATAVIVIPDRFEAEMLQSRYPEVMIYTNTVNLLTANFVSKNIQVTLGTFSAGAEIKALQRKGMPGIQSVTRYEPFKQNYVKVFNETGNYFTFMWPAMLTVVLQQVILLAMAVSIAYEVEQKTFGMGIVSKTKSAITTVLVKVLPIWILSVPMIAIFYGFHVLYGAPLPGSPLNFIILTALFIVSATFLGIMISAFLPNALKATQILMLMSAPGFIIGGYTWPTFAMAQPIQWLADVLPLTPFLSAFKLLLMENATLSQVSPFMIHLLVQCIIYFGISCILVRWRIRKESKKMSLVSE</sequence>
<dbReference type="EMBL" id="JACVEL010000016">
    <property type="protein sequence ID" value="MBC9813821.1"/>
    <property type="molecule type" value="Genomic_DNA"/>
</dbReference>
<organism evidence="8 9">
    <name type="scientific">Taishania pollutisoli</name>
    <dbReference type="NCBI Taxonomy" id="2766479"/>
    <lineage>
        <taxon>Bacteria</taxon>
        <taxon>Pseudomonadati</taxon>
        <taxon>Bacteroidota</taxon>
        <taxon>Flavobacteriia</taxon>
        <taxon>Flavobacteriales</taxon>
        <taxon>Crocinitomicaceae</taxon>
        <taxon>Taishania</taxon>
    </lineage>
</organism>
<evidence type="ECO:0000313" key="9">
    <source>
        <dbReference type="Proteomes" id="UP000652681"/>
    </source>
</evidence>
<reference evidence="8" key="1">
    <citation type="submission" date="2020-09" db="EMBL/GenBank/DDBJ databases">
        <title>Taishania pollutisoli gen. nov., sp. nov., Isolated from Tetrabromobisphenol A-Contaminated Soil.</title>
        <authorList>
            <person name="Chen Q."/>
        </authorList>
    </citation>
    <scope>NUCLEOTIDE SEQUENCE</scope>
    <source>
        <strain evidence="8">CZZ-1</strain>
    </source>
</reference>
<dbReference type="InterPro" id="IPR013525">
    <property type="entry name" value="ABC2_TM"/>
</dbReference>
<evidence type="ECO:0000313" key="8">
    <source>
        <dbReference type="EMBL" id="MBC9813821.1"/>
    </source>
</evidence>
<name>A0A8J6PL76_9FLAO</name>
<proteinExistence type="predicted"/>
<dbReference type="GO" id="GO:0140359">
    <property type="term" value="F:ABC-type transporter activity"/>
    <property type="evidence" value="ECO:0007669"/>
    <property type="project" value="InterPro"/>
</dbReference>
<evidence type="ECO:0000256" key="2">
    <source>
        <dbReference type="ARBA" id="ARBA00022475"/>
    </source>
</evidence>
<dbReference type="AlphaFoldDB" id="A0A8J6PL76"/>
<feature type="transmembrane region" description="Helical" evidence="6">
    <location>
        <begin position="299"/>
        <end position="318"/>
    </location>
</feature>
<keyword evidence="3 6" id="KW-0812">Transmembrane</keyword>
<evidence type="ECO:0000256" key="4">
    <source>
        <dbReference type="ARBA" id="ARBA00022989"/>
    </source>
</evidence>
<dbReference type="Proteomes" id="UP000652681">
    <property type="component" value="Unassembled WGS sequence"/>
</dbReference>
<keyword evidence="9" id="KW-1185">Reference proteome</keyword>
<dbReference type="InterPro" id="IPR051449">
    <property type="entry name" value="ABC-2_transporter_component"/>
</dbReference>
<feature type="domain" description="ABC-2 type transporter transmembrane" evidence="7">
    <location>
        <begin position="22"/>
        <end position="372"/>
    </location>
</feature>
<evidence type="ECO:0000256" key="5">
    <source>
        <dbReference type="ARBA" id="ARBA00023136"/>
    </source>
</evidence>
<keyword evidence="5 6" id="KW-0472">Membrane</keyword>
<keyword evidence="4 6" id="KW-1133">Transmembrane helix</keyword>
<keyword evidence="2" id="KW-1003">Cell membrane</keyword>
<dbReference type="PANTHER" id="PTHR30294">
    <property type="entry name" value="MEMBRANE COMPONENT OF ABC TRANSPORTER YHHJ-RELATED"/>
    <property type="match status" value="1"/>
</dbReference>
<dbReference type="RefSeq" id="WP_163492954.1">
    <property type="nucleotide sequence ID" value="NZ_JACVEL010000016.1"/>
</dbReference>
<evidence type="ECO:0000256" key="6">
    <source>
        <dbReference type="SAM" id="Phobius"/>
    </source>
</evidence>
<feature type="transmembrane region" description="Helical" evidence="6">
    <location>
        <begin position="268"/>
        <end position="290"/>
    </location>
</feature>
<protein>
    <submittedName>
        <fullName evidence="8">ABC transporter permease</fullName>
    </submittedName>
</protein>
<dbReference type="Gene3D" id="3.40.1710.10">
    <property type="entry name" value="abc type-2 transporter like domain"/>
    <property type="match status" value="1"/>
</dbReference>
<comment type="caution">
    <text evidence="8">The sequence shown here is derived from an EMBL/GenBank/DDBJ whole genome shotgun (WGS) entry which is preliminary data.</text>
</comment>
<dbReference type="Pfam" id="PF12698">
    <property type="entry name" value="ABC2_membrane_3"/>
    <property type="match status" value="1"/>
</dbReference>
<feature type="transmembrane region" description="Helical" evidence="6">
    <location>
        <begin position="21"/>
        <end position="40"/>
    </location>
</feature>
<feature type="transmembrane region" description="Helical" evidence="6">
    <location>
        <begin position="186"/>
        <end position="212"/>
    </location>
</feature>
<evidence type="ECO:0000256" key="3">
    <source>
        <dbReference type="ARBA" id="ARBA00022692"/>
    </source>
</evidence>
<evidence type="ECO:0000256" key="1">
    <source>
        <dbReference type="ARBA" id="ARBA00004651"/>
    </source>
</evidence>
<comment type="subcellular location">
    <subcellularLocation>
        <location evidence="1">Cell membrane</location>
        <topology evidence="1">Multi-pass membrane protein</topology>
    </subcellularLocation>
</comment>
<accession>A0A8J6PL76</accession>